<protein>
    <submittedName>
        <fullName evidence="11">Peptidase M13</fullName>
    </submittedName>
</protein>
<dbReference type="PANTHER" id="PTHR11733:SF167">
    <property type="entry name" value="FI17812P1-RELATED"/>
    <property type="match status" value="1"/>
</dbReference>
<evidence type="ECO:0000256" key="7">
    <source>
        <dbReference type="ARBA" id="ARBA00023049"/>
    </source>
</evidence>
<name>A0ABW9XG60_9SPHN</name>
<dbReference type="Gene3D" id="3.40.390.10">
    <property type="entry name" value="Collagenase (Catalytic Domain)"/>
    <property type="match status" value="1"/>
</dbReference>
<dbReference type="InterPro" id="IPR024079">
    <property type="entry name" value="MetalloPept_cat_dom_sf"/>
</dbReference>
<dbReference type="Pfam" id="PF01431">
    <property type="entry name" value="Peptidase_M13"/>
    <property type="match status" value="1"/>
</dbReference>
<dbReference type="CDD" id="cd08662">
    <property type="entry name" value="M13"/>
    <property type="match status" value="1"/>
</dbReference>
<evidence type="ECO:0000256" key="1">
    <source>
        <dbReference type="ARBA" id="ARBA00001947"/>
    </source>
</evidence>
<evidence type="ECO:0000259" key="10">
    <source>
        <dbReference type="Pfam" id="PF05649"/>
    </source>
</evidence>
<dbReference type="InterPro" id="IPR042089">
    <property type="entry name" value="Peptidase_M13_dom_2"/>
</dbReference>
<feature type="signal peptide" evidence="8">
    <location>
        <begin position="1"/>
        <end position="20"/>
    </location>
</feature>
<evidence type="ECO:0000256" key="5">
    <source>
        <dbReference type="ARBA" id="ARBA00022801"/>
    </source>
</evidence>
<comment type="cofactor">
    <cofactor evidence="1">
        <name>Zn(2+)</name>
        <dbReference type="ChEBI" id="CHEBI:29105"/>
    </cofactor>
</comment>
<dbReference type="PROSITE" id="PS51885">
    <property type="entry name" value="NEPRILYSIN"/>
    <property type="match status" value="1"/>
</dbReference>
<dbReference type="InterPro" id="IPR008753">
    <property type="entry name" value="Peptidase_M13_N"/>
</dbReference>
<comment type="similarity">
    <text evidence="2">Belongs to the peptidase M13 family.</text>
</comment>
<dbReference type="Pfam" id="PF05649">
    <property type="entry name" value="Peptidase_M13_N"/>
    <property type="match status" value="1"/>
</dbReference>
<evidence type="ECO:0000256" key="8">
    <source>
        <dbReference type="SAM" id="SignalP"/>
    </source>
</evidence>
<evidence type="ECO:0000256" key="2">
    <source>
        <dbReference type="ARBA" id="ARBA00007357"/>
    </source>
</evidence>
<organism evidence="11 12">
    <name type="scientific">Novosphingobium ovatum</name>
    <dbReference type="NCBI Taxonomy" id="1908523"/>
    <lineage>
        <taxon>Bacteria</taxon>
        <taxon>Pseudomonadati</taxon>
        <taxon>Pseudomonadota</taxon>
        <taxon>Alphaproteobacteria</taxon>
        <taxon>Sphingomonadales</taxon>
        <taxon>Sphingomonadaceae</taxon>
        <taxon>Novosphingobium</taxon>
    </lineage>
</organism>
<evidence type="ECO:0000256" key="3">
    <source>
        <dbReference type="ARBA" id="ARBA00022670"/>
    </source>
</evidence>
<dbReference type="PANTHER" id="PTHR11733">
    <property type="entry name" value="ZINC METALLOPROTEASE FAMILY M13 NEPRILYSIN-RELATED"/>
    <property type="match status" value="1"/>
</dbReference>
<dbReference type="PRINTS" id="PR00786">
    <property type="entry name" value="NEPRILYSIN"/>
</dbReference>
<dbReference type="Proteomes" id="UP000753724">
    <property type="component" value="Unassembled WGS sequence"/>
</dbReference>
<keyword evidence="7" id="KW-0482">Metalloprotease</keyword>
<keyword evidence="12" id="KW-1185">Reference proteome</keyword>
<sequence>MLALSIAVSAVGAAVAVPLAAQGTGAAVASTAKAAFGSWGVDLGARDTAVRPGDDFERYVNGHWIDTTPIEADRPNAGTFYDLRENVQGQIKGIITQAPAGTQYGALYASFMDEARLETLGLKPLMADLAVVRAIKDKTAFARHMGGTMGRFGNSLIGFDVMPDTVDPTINVLGVGQSGLGLPERDYYLNPRFKPQLDAYTAYVERTLKAIGYADPAAGAKTILAFETQIAKRSWDIASRRDLDKLNNPMSSAELAAYAPGLDWGALFAGAHIAPQKRMIVGEKTAVRDLAALYGETPLATLKLWQMFHIANQASPYLNKAMVDSQFEYTKTLSGVQQIRPRWKRGVDLVNGSLGEMVGQTYVAKYFTPQAKAKMEVLVANLKLAMGDRIRANSWMSAPTKAAALDKLSRMDVMVGYPDKWRSYVGLKIVAGDLYGNVQRAGAFNAAYYMADLGQKVDRKKWAMSPQTVNAYNGGLENKIVFPAAILQPPFFDLNADDAVNYGAIGAVIGHEISHGFDDQGRKIDATGAVRDWWTAEDGKRFEAEAKAFGAQYAAFEVLPGVFINPDLTMGENIADFAGVQVALDAYRRSLNGQAAPALDGVSGDQRFFLAYAQVWRAKRREDALRNQVATDPHSPSRYRILGPLRNVEAWYTAFGVQPADKMFIAPEKRVKIW</sequence>
<feature type="chain" id="PRO_5047307626" evidence="8">
    <location>
        <begin position="21"/>
        <end position="674"/>
    </location>
</feature>
<dbReference type="InterPro" id="IPR018497">
    <property type="entry name" value="Peptidase_M13_C"/>
</dbReference>
<gene>
    <name evidence="11" type="ORF">GTZ99_13375</name>
</gene>
<comment type="caution">
    <text evidence="11">The sequence shown here is derived from an EMBL/GenBank/DDBJ whole genome shotgun (WGS) entry which is preliminary data.</text>
</comment>
<reference evidence="12" key="1">
    <citation type="submission" date="2020-01" db="EMBL/GenBank/DDBJ databases">
        <title>Sphingomonas sp. strain CSW-10.</title>
        <authorList>
            <person name="Chen W.-M."/>
        </authorList>
    </citation>
    <scope>NUCLEOTIDE SEQUENCE [LARGE SCALE GENOMIC DNA]</scope>
    <source>
        <strain evidence="12">FSY-8</strain>
    </source>
</reference>
<dbReference type="SUPFAM" id="SSF55486">
    <property type="entry name" value="Metalloproteases ('zincins'), catalytic domain"/>
    <property type="match status" value="1"/>
</dbReference>
<accession>A0ABW9XG60</accession>
<evidence type="ECO:0000256" key="6">
    <source>
        <dbReference type="ARBA" id="ARBA00022833"/>
    </source>
</evidence>
<feature type="domain" description="Peptidase M13 C-terminal" evidence="9">
    <location>
        <begin position="470"/>
        <end position="671"/>
    </location>
</feature>
<dbReference type="Gene3D" id="1.10.1380.10">
    <property type="entry name" value="Neutral endopeptidase , domain2"/>
    <property type="match status" value="1"/>
</dbReference>
<evidence type="ECO:0000313" key="12">
    <source>
        <dbReference type="Proteomes" id="UP000753724"/>
    </source>
</evidence>
<evidence type="ECO:0000313" key="11">
    <source>
        <dbReference type="EMBL" id="NBC37540.1"/>
    </source>
</evidence>
<keyword evidence="4" id="KW-0479">Metal-binding</keyword>
<keyword evidence="3" id="KW-0645">Protease</keyword>
<dbReference type="InterPro" id="IPR000718">
    <property type="entry name" value="Peptidase_M13"/>
</dbReference>
<keyword evidence="6" id="KW-0862">Zinc</keyword>
<keyword evidence="5" id="KW-0378">Hydrolase</keyword>
<keyword evidence="8" id="KW-0732">Signal</keyword>
<dbReference type="EMBL" id="JAAAPO010000005">
    <property type="protein sequence ID" value="NBC37540.1"/>
    <property type="molecule type" value="Genomic_DNA"/>
</dbReference>
<feature type="domain" description="Peptidase M13 N-terminal" evidence="10">
    <location>
        <begin position="52"/>
        <end position="418"/>
    </location>
</feature>
<evidence type="ECO:0000256" key="4">
    <source>
        <dbReference type="ARBA" id="ARBA00022723"/>
    </source>
</evidence>
<evidence type="ECO:0000259" key="9">
    <source>
        <dbReference type="Pfam" id="PF01431"/>
    </source>
</evidence>
<proteinExistence type="inferred from homology"/>